<accession>S3L960</accession>
<name>S3L960_9SPIR</name>
<dbReference type="GeneID" id="301461883"/>
<keyword evidence="1" id="KW-0732">Signal</keyword>
<dbReference type="Proteomes" id="UP000014605">
    <property type="component" value="Unassembled WGS sequence"/>
</dbReference>
<sequence>MKKYVAGIGLLLAALILFGCKNPPVQTLGNISAHETVTVTKDEFDGASYKFKSGWTATTTPASDITHIQVYAVRADSIEKSEAVSKVFSDGYYVDDTAADGTIAASAVKAAVGNGAAVGDSFYIGYRLVKTANNEIKRSKIVAVKIEAASRHYVTVDTAELKYIFKKWYLIATVKGNYPSLKATLKLGSNEAAAAVGESKKGVVTDDGSGNYTTTFTWEVPQDKLTSGIPVHALFSFTDVEYGDVAANSDTVVRVKGGNVLNSNNPTTDDWEFKTSVLQDGNSVPNVKLLSVANPAVPSAKPVITIANLVKAFDDVDDTIDVKNLTYSYAFSTVANKAELPAETKWKITTPTGNTFTVTPDENLDYNQTYYLHLKVKYTEESTAEPKTVKTVSEEDFEKLGAIPSPSFTTPDGLNTAGLVYDMKSASTKIDDSQYLLPGHAVGDVPAALKTDADVIGSALDFDNGSTIDSYAGMYYSQGDLSFKFRLPGESEIKTDILGSTNGKKFKLINTNYEPLYNYSNAGEVSLVEFTAGTVTVALKYYAPTYKSDNTDRTGSVSAKWQLHEQGKVNIVVTANGDNTITTLFTTSGDKLPNTTALDNIDGDNVANQVTGMTFDADKWVAYQDSLITFTKQKITVKVGDAASSEITLEYPKHSDICDDGYRSFRLESKFNDLRVKDVKYVVTK</sequence>
<evidence type="ECO:0008006" key="4">
    <source>
        <dbReference type="Google" id="ProtNLM"/>
    </source>
</evidence>
<evidence type="ECO:0000256" key="1">
    <source>
        <dbReference type="SAM" id="SignalP"/>
    </source>
</evidence>
<organism evidence="2 3">
    <name type="scientific">Treponema vincentii F0403</name>
    <dbReference type="NCBI Taxonomy" id="1125702"/>
    <lineage>
        <taxon>Bacteria</taxon>
        <taxon>Pseudomonadati</taxon>
        <taxon>Spirochaetota</taxon>
        <taxon>Spirochaetia</taxon>
        <taxon>Spirochaetales</taxon>
        <taxon>Treponemataceae</taxon>
        <taxon>Treponema</taxon>
    </lineage>
</organism>
<keyword evidence="3" id="KW-1185">Reference proteome</keyword>
<feature type="chain" id="PRO_5004511485" description="SbsA Ig-like domain-containing protein" evidence="1">
    <location>
        <begin position="20"/>
        <end position="685"/>
    </location>
</feature>
<reference evidence="2 3" key="1">
    <citation type="submission" date="2013-04" db="EMBL/GenBank/DDBJ databases">
        <title>The Genome Sequence of Treponema vincentii F0403.</title>
        <authorList>
            <consortium name="The Broad Institute Genomics Platform"/>
            <person name="Earl A."/>
            <person name="Ward D."/>
            <person name="Feldgarden M."/>
            <person name="Gevers D."/>
            <person name="Leonetti C."/>
            <person name="Izard J."/>
            <person name="Walker B."/>
            <person name="Young S."/>
            <person name="Zeng Q."/>
            <person name="Gargeya S."/>
            <person name="Fitzgerald M."/>
            <person name="Haas B."/>
            <person name="Abouelleil A."/>
            <person name="Allen A.W."/>
            <person name="Alvarado L."/>
            <person name="Arachchi H.M."/>
            <person name="Berlin A.M."/>
            <person name="Chapman S.B."/>
            <person name="Gainer-Dewar J."/>
            <person name="Goldberg J."/>
            <person name="Griggs A."/>
            <person name="Gujja S."/>
            <person name="Hansen M."/>
            <person name="Howarth C."/>
            <person name="Imamovic A."/>
            <person name="Ireland A."/>
            <person name="Larimer J."/>
            <person name="McCowan C."/>
            <person name="Murphy C."/>
            <person name="Pearson M."/>
            <person name="Poon T.W."/>
            <person name="Priest M."/>
            <person name="Roberts A."/>
            <person name="Saif S."/>
            <person name="Shea T."/>
            <person name="Sisk P."/>
            <person name="Sykes S."/>
            <person name="Wortman J."/>
            <person name="Nusbaum C."/>
            <person name="Birren B."/>
        </authorList>
    </citation>
    <scope>NUCLEOTIDE SEQUENCE [LARGE SCALE GENOMIC DNA]</scope>
    <source>
        <strain evidence="2 3">F0403</strain>
    </source>
</reference>
<evidence type="ECO:0000313" key="3">
    <source>
        <dbReference type="Proteomes" id="UP000014605"/>
    </source>
</evidence>
<evidence type="ECO:0000313" key="2">
    <source>
        <dbReference type="EMBL" id="EPF46230.1"/>
    </source>
</evidence>
<dbReference type="HOGENOM" id="CLU_401661_0_0_12"/>
<dbReference type="RefSeq" id="WP_016519075.1">
    <property type="nucleotide sequence ID" value="NZ_KE332512.1"/>
</dbReference>
<dbReference type="PROSITE" id="PS51257">
    <property type="entry name" value="PROKAR_LIPOPROTEIN"/>
    <property type="match status" value="1"/>
</dbReference>
<gene>
    <name evidence="2" type="ORF">HMPREF1222_01742</name>
</gene>
<dbReference type="AlphaFoldDB" id="S3L960"/>
<dbReference type="PATRIC" id="fig|1125702.3.peg.1800"/>
<dbReference type="EMBL" id="ATFC01000009">
    <property type="protein sequence ID" value="EPF46230.1"/>
    <property type="molecule type" value="Genomic_DNA"/>
</dbReference>
<feature type="signal peptide" evidence="1">
    <location>
        <begin position="1"/>
        <end position="19"/>
    </location>
</feature>
<protein>
    <recommendedName>
        <fullName evidence="4">SbsA Ig-like domain-containing protein</fullName>
    </recommendedName>
</protein>
<comment type="caution">
    <text evidence="2">The sequence shown here is derived from an EMBL/GenBank/DDBJ whole genome shotgun (WGS) entry which is preliminary data.</text>
</comment>
<proteinExistence type="predicted"/>